<dbReference type="Proteomes" id="UP001396334">
    <property type="component" value="Unassembled WGS sequence"/>
</dbReference>
<accession>A0ABR1ZWP7</accession>
<dbReference type="PANTHER" id="PTHR31236:SF37">
    <property type="entry name" value="BURP DOMAIN-CONTAINING PROTEIN 5-LIKE"/>
    <property type="match status" value="1"/>
</dbReference>
<dbReference type="PROSITE" id="PS51277">
    <property type="entry name" value="BURP"/>
    <property type="match status" value="1"/>
</dbReference>
<gene>
    <name evidence="2" type="ORF">V6N11_045149</name>
</gene>
<evidence type="ECO:0000313" key="3">
    <source>
        <dbReference type="Proteomes" id="UP001396334"/>
    </source>
</evidence>
<comment type="caution">
    <text evidence="2">The sequence shown here is derived from an EMBL/GenBank/DDBJ whole genome shotgun (WGS) entry which is preliminary data.</text>
</comment>
<reference evidence="2 3" key="1">
    <citation type="journal article" date="2024" name="G3 (Bethesda)">
        <title>Genome assembly of Hibiscus sabdariffa L. provides insights into metabolisms of medicinal natural products.</title>
        <authorList>
            <person name="Kim T."/>
        </authorList>
    </citation>
    <scope>NUCLEOTIDE SEQUENCE [LARGE SCALE GENOMIC DNA]</scope>
    <source>
        <strain evidence="2">TK-2024</strain>
        <tissue evidence="2">Old leaves</tissue>
    </source>
</reference>
<dbReference type="Pfam" id="PF03181">
    <property type="entry name" value="BURP"/>
    <property type="match status" value="1"/>
</dbReference>
<proteinExistence type="predicted"/>
<evidence type="ECO:0000313" key="2">
    <source>
        <dbReference type="EMBL" id="KAK8484791.1"/>
    </source>
</evidence>
<dbReference type="PANTHER" id="PTHR31236">
    <property type="entry name" value="BURP DOMAIN PROTEIN USPL1-LIKE"/>
    <property type="match status" value="1"/>
</dbReference>
<organism evidence="2 3">
    <name type="scientific">Hibiscus sabdariffa</name>
    <name type="common">roselle</name>
    <dbReference type="NCBI Taxonomy" id="183260"/>
    <lineage>
        <taxon>Eukaryota</taxon>
        <taxon>Viridiplantae</taxon>
        <taxon>Streptophyta</taxon>
        <taxon>Embryophyta</taxon>
        <taxon>Tracheophyta</taxon>
        <taxon>Spermatophyta</taxon>
        <taxon>Magnoliopsida</taxon>
        <taxon>eudicotyledons</taxon>
        <taxon>Gunneridae</taxon>
        <taxon>Pentapetalae</taxon>
        <taxon>rosids</taxon>
        <taxon>malvids</taxon>
        <taxon>Malvales</taxon>
        <taxon>Malvaceae</taxon>
        <taxon>Malvoideae</taxon>
        <taxon>Hibiscus</taxon>
    </lineage>
</organism>
<dbReference type="InterPro" id="IPR044816">
    <property type="entry name" value="BURP"/>
</dbReference>
<keyword evidence="3" id="KW-1185">Reference proteome</keyword>
<name>A0ABR1ZWP7_9ROSI</name>
<feature type="domain" description="BURP" evidence="1">
    <location>
        <begin position="64"/>
        <end position="187"/>
    </location>
</feature>
<protein>
    <recommendedName>
        <fullName evidence="1">BURP domain-containing protein</fullName>
    </recommendedName>
</protein>
<dbReference type="InterPro" id="IPR004873">
    <property type="entry name" value="BURP_dom"/>
</dbReference>
<evidence type="ECO:0000259" key="1">
    <source>
        <dbReference type="PROSITE" id="PS51277"/>
    </source>
</evidence>
<dbReference type="EMBL" id="JBBPBN010000539">
    <property type="protein sequence ID" value="KAK8484791.1"/>
    <property type="molecule type" value="Genomic_DNA"/>
</dbReference>
<sequence>MFPNTPMPKILDDLLLSPADVSGEYLQTTFAYKVSKFGDIEVDQKMKYPFPEQISASHVHKDVYFFDSKLHPGSKMDSKELTMEVVTAGFLPPWIANSIPFSGENFARILTYFSPRPESQILKEAIEICEMPALEGELKQCSTSFDAFVHSAVSLLGKHIQLLETKTSNLNFTVGDGIQVVAKSDIN</sequence>